<reference evidence="7" key="1">
    <citation type="journal article" date="2000" name="DNA Seq.">
        <title>Cloning of genes participating in aerobic biodegradation of p-cumate from Rhodopseudomonas palustris.</title>
        <authorList>
            <person name="Puskas L.G."/>
            <person name="Inui M."/>
            <person name="Kele Z."/>
            <person name="Yukawa H."/>
        </authorList>
    </citation>
    <scope>NUCLEOTIDE SEQUENCE</scope>
    <source>
        <strain evidence="7">No.7.</strain>
    </source>
</reference>
<evidence type="ECO:0000256" key="3">
    <source>
        <dbReference type="ARBA" id="ARBA00023163"/>
    </source>
</evidence>
<evidence type="ECO:0000256" key="1">
    <source>
        <dbReference type="ARBA" id="ARBA00023015"/>
    </source>
</evidence>
<feature type="region of interest" description="Disordered" evidence="5">
    <location>
        <begin position="1"/>
        <end position="49"/>
    </location>
</feature>
<evidence type="ECO:0000259" key="6">
    <source>
        <dbReference type="PROSITE" id="PS50977"/>
    </source>
</evidence>
<dbReference type="PANTHER" id="PTHR30055:SF234">
    <property type="entry name" value="HTH-TYPE TRANSCRIPTIONAL REGULATOR BETI"/>
    <property type="match status" value="1"/>
</dbReference>
<dbReference type="Gene3D" id="1.10.357.10">
    <property type="entry name" value="Tetracycline Repressor, domain 2"/>
    <property type="match status" value="1"/>
</dbReference>
<dbReference type="PROSITE" id="PS50977">
    <property type="entry name" value="HTH_TETR_2"/>
    <property type="match status" value="1"/>
</dbReference>
<dbReference type="AlphaFoldDB" id="Q9XDW2"/>
<feature type="compositionally biased region" description="Low complexity" evidence="5">
    <location>
        <begin position="12"/>
        <end position="23"/>
    </location>
</feature>
<dbReference type="InterPro" id="IPR050109">
    <property type="entry name" value="HTH-type_TetR-like_transc_reg"/>
</dbReference>
<dbReference type="InterPro" id="IPR009057">
    <property type="entry name" value="Homeodomain-like_sf"/>
</dbReference>
<dbReference type="GO" id="GO:0003700">
    <property type="term" value="F:DNA-binding transcription factor activity"/>
    <property type="evidence" value="ECO:0007669"/>
    <property type="project" value="TreeGrafter"/>
</dbReference>
<name>Q9XDW2_RHOPL</name>
<feature type="DNA-binding region" description="H-T-H motif" evidence="4">
    <location>
        <begin position="71"/>
        <end position="90"/>
    </location>
</feature>
<dbReference type="PANTHER" id="PTHR30055">
    <property type="entry name" value="HTH-TYPE TRANSCRIPTIONAL REGULATOR RUTR"/>
    <property type="match status" value="1"/>
</dbReference>
<dbReference type="Pfam" id="PF00440">
    <property type="entry name" value="TetR_N"/>
    <property type="match status" value="1"/>
</dbReference>
<dbReference type="EMBL" id="AB022919">
    <property type="protein sequence ID" value="BAA82120.1"/>
    <property type="molecule type" value="Genomic_DNA"/>
</dbReference>
<evidence type="ECO:0000256" key="4">
    <source>
        <dbReference type="PROSITE-ProRule" id="PRU00335"/>
    </source>
</evidence>
<dbReference type="PRINTS" id="PR00455">
    <property type="entry name" value="HTHTETR"/>
</dbReference>
<evidence type="ECO:0000256" key="2">
    <source>
        <dbReference type="ARBA" id="ARBA00023125"/>
    </source>
</evidence>
<organism evidence="7">
    <name type="scientific">Rhodopseudomonas palustris</name>
    <dbReference type="NCBI Taxonomy" id="1076"/>
    <lineage>
        <taxon>Bacteria</taxon>
        <taxon>Pseudomonadati</taxon>
        <taxon>Pseudomonadota</taxon>
        <taxon>Alphaproteobacteria</taxon>
        <taxon>Hyphomicrobiales</taxon>
        <taxon>Nitrobacteraceae</taxon>
        <taxon>Rhodopseudomonas</taxon>
    </lineage>
</organism>
<evidence type="ECO:0000313" key="7">
    <source>
        <dbReference type="EMBL" id="BAA82120.1"/>
    </source>
</evidence>
<accession>Q9XDW2</accession>
<keyword evidence="3" id="KW-0804">Transcription</keyword>
<sequence>MSNPDKPRSTRSRSQSLSASPPRQKLQSGAQLDRASYAPRRTQAERSETTRTQLIEAAIKLVRANGLSGLRTVEVAELAGVSRGALMHHFKSKHDLVVAVIRHVNEISRIESARRATLAKRADKDPIKGIIEDAHDFYFGDYFFIELAIAMSADAESRVLKRETFQTSRTSRFSVEAAWIEALVATGIPKQVAENVLAPTLSVVRGFSVRMLLQRDPEQFSHLLKLWHSILRHYLDSELAPSSKKRGS</sequence>
<dbReference type="GO" id="GO:0000976">
    <property type="term" value="F:transcription cis-regulatory region binding"/>
    <property type="evidence" value="ECO:0007669"/>
    <property type="project" value="TreeGrafter"/>
</dbReference>
<gene>
    <name evidence="7" type="primary">psbI</name>
</gene>
<evidence type="ECO:0000256" key="5">
    <source>
        <dbReference type="SAM" id="MobiDB-lite"/>
    </source>
</evidence>
<dbReference type="SUPFAM" id="SSF46689">
    <property type="entry name" value="Homeodomain-like"/>
    <property type="match status" value="1"/>
</dbReference>
<dbReference type="SMR" id="Q9XDW2"/>
<protein>
    <submittedName>
        <fullName evidence="7">PsbI</fullName>
    </submittedName>
</protein>
<proteinExistence type="predicted"/>
<keyword evidence="1" id="KW-0805">Transcription regulation</keyword>
<dbReference type="InterPro" id="IPR001647">
    <property type="entry name" value="HTH_TetR"/>
</dbReference>
<keyword evidence="2 4" id="KW-0238">DNA-binding</keyword>
<feature type="domain" description="HTH tetR-type" evidence="6">
    <location>
        <begin position="48"/>
        <end position="108"/>
    </location>
</feature>